<accession>A0ABM9WN04</accession>
<evidence type="ECO:0000313" key="1">
    <source>
        <dbReference type="EMBL" id="EAQ32294.1"/>
    </source>
</evidence>
<keyword evidence="2" id="KW-1185">Reference proteome</keyword>
<evidence type="ECO:0000313" key="2">
    <source>
        <dbReference type="Proteomes" id="UP000016543"/>
    </source>
</evidence>
<reference evidence="1 2" key="1">
    <citation type="submission" date="2006-01" db="EMBL/GenBank/DDBJ databases">
        <authorList>
            <person name="Brettar I."/>
            <person name="Hofle M."/>
            <person name="Ferriera S."/>
            <person name="Johnson J."/>
            <person name="Kravitz S."/>
            <person name="Halpern A."/>
            <person name="Remington K."/>
            <person name="Beeson K."/>
            <person name="Tran B."/>
            <person name="Rogers Y.-H."/>
            <person name="Friedman R."/>
            <person name="Venter J.C."/>
        </authorList>
    </citation>
    <scope>NUCLEOTIDE SEQUENCE [LARGE SCALE GENOMIC DNA]</scope>
    <source>
        <strain evidence="1 2">OS145</strain>
    </source>
</reference>
<protein>
    <submittedName>
        <fullName evidence="1">Uncharacterized protein</fullName>
    </submittedName>
</protein>
<name>A0ABM9WN04_9GAMM</name>
<organism evidence="1 2">
    <name type="scientific">Idiomarina baltica OS145</name>
    <dbReference type="NCBI Taxonomy" id="314276"/>
    <lineage>
        <taxon>Bacteria</taxon>
        <taxon>Pseudomonadati</taxon>
        <taxon>Pseudomonadota</taxon>
        <taxon>Gammaproteobacteria</taxon>
        <taxon>Alteromonadales</taxon>
        <taxon>Idiomarinaceae</taxon>
        <taxon>Idiomarina</taxon>
    </lineage>
</organism>
<comment type="caution">
    <text evidence="1">The sequence shown here is derived from an EMBL/GenBank/DDBJ whole genome shotgun (WGS) entry which is preliminary data.</text>
</comment>
<dbReference type="Proteomes" id="UP000016543">
    <property type="component" value="Unassembled WGS sequence"/>
</dbReference>
<sequence>MSYVVSKGFIKRLGEASNLSGQVGNQEFDVTDEQLEILKTFIRKHL</sequence>
<gene>
    <name evidence="1" type="ORF">OS145_07596</name>
</gene>
<proteinExistence type="predicted"/>
<dbReference type="EMBL" id="AAMX01000006">
    <property type="protein sequence ID" value="EAQ32294.1"/>
    <property type="molecule type" value="Genomic_DNA"/>
</dbReference>